<keyword evidence="3" id="KW-1185">Reference proteome</keyword>
<name>A0A3S1C0D6_ELYCH</name>
<evidence type="ECO:0000313" key="2">
    <source>
        <dbReference type="EMBL" id="RUS79508.1"/>
    </source>
</evidence>
<organism evidence="2 3">
    <name type="scientific">Elysia chlorotica</name>
    <name type="common">Eastern emerald elysia</name>
    <name type="synonym">Sea slug</name>
    <dbReference type="NCBI Taxonomy" id="188477"/>
    <lineage>
        <taxon>Eukaryota</taxon>
        <taxon>Metazoa</taxon>
        <taxon>Spiralia</taxon>
        <taxon>Lophotrochozoa</taxon>
        <taxon>Mollusca</taxon>
        <taxon>Gastropoda</taxon>
        <taxon>Heterobranchia</taxon>
        <taxon>Euthyneura</taxon>
        <taxon>Panpulmonata</taxon>
        <taxon>Sacoglossa</taxon>
        <taxon>Placobranchoidea</taxon>
        <taxon>Plakobranchidae</taxon>
        <taxon>Elysia</taxon>
    </lineage>
</organism>
<dbReference type="Proteomes" id="UP000271974">
    <property type="component" value="Unassembled WGS sequence"/>
</dbReference>
<feature type="region of interest" description="Disordered" evidence="1">
    <location>
        <begin position="1"/>
        <end position="20"/>
    </location>
</feature>
<comment type="caution">
    <text evidence="2">The sequence shown here is derived from an EMBL/GenBank/DDBJ whole genome shotgun (WGS) entry which is preliminary data.</text>
</comment>
<sequence>MLRHDPFPDTVGFQRNPGLNNTNLSRDNTLLGFANGTLSYRTGVSDASNQASISNVRKVVPPAPHALYRQPHASARYLVYVCDAESLCGGWGDRQRGMVSIYFLSRLVGRQMKIIMPTPCDIINFFIPNRVPWVMAHSELDSFANASLTAFTAKGRGRIEHDLTEQDFNELYPQQVVYLKTNQEYYWNLIRNPFYRDVVRSWTGITDKKSRFQWAWKDLMRPSPRLLAQLEHAVGPEFLARKKRLAPNKGHRIVPMNNLANNTLICAHVRFGKNPSFPKDNERKIFSMKDLPSLFNFLLSRDTFKNARFYLASDYQLIKDKAKEFFAERLLNFGVTVMHIDRQRTADNACNGFESALLDQQILSLCDVLVVSRSGFSIHASFMAPAHQQVFIMADGTISPFTSL</sequence>
<dbReference type="AlphaFoldDB" id="A0A3S1C0D6"/>
<dbReference type="EMBL" id="RQTK01000447">
    <property type="protein sequence ID" value="RUS79508.1"/>
    <property type="molecule type" value="Genomic_DNA"/>
</dbReference>
<evidence type="ECO:0000256" key="1">
    <source>
        <dbReference type="SAM" id="MobiDB-lite"/>
    </source>
</evidence>
<proteinExistence type="predicted"/>
<evidence type="ECO:0000313" key="3">
    <source>
        <dbReference type="Proteomes" id="UP000271974"/>
    </source>
</evidence>
<gene>
    <name evidence="2" type="ORF">EGW08_012740</name>
</gene>
<accession>A0A3S1C0D6</accession>
<evidence type="ECO:0008006" key="4">
    <source>
        <dbReference type="Google" id="ProtNLM"/>
    </source>
</evidence>
<reference evidence="2 3" key="1">
    <citation type="submission" date="2019-01" db="EMBL/GenBank/DDBJ databases">
        <title>A draft genome assembly of the solar-powered sea slug Elysia chlorotica.</title>
        <authorList>
            <person name="Cai H."/>
            <person name="Li Q."/>
            <person name="Fang X."/>
            <person name="Li J."/>
            <person name="Curtis N.E."/>
            <person name="Altenburger A."/>
            <person name="Shibata T."/>
            <person name="Feng M."/>
            <person name="Maeda T."/>
            <person name="Schwartz J.A."/>
            <person name="Shigenobu S."/>
            <person name="Lundholm N."/>
            <person name="Nishiyama T."/>
            <person name="Yang H."/>
            <person name="Hasebe M."/>
            <person name="Li S."/>
            <person name="Pierce S.K."/>
            <person name="Wang J."/>
        </authorList>
    </citation>
    <scope>NUCLEOTIDE SEQUENCE [LARGE SCALE GENOMIC DNA]</scope>
    <source>
        <strain evidence="2">EC2010</strain>
        <tissue evidence="2">Whole organism of an adult</tissue>
    </source>
</reference>
<dbReference type="Gene3D" id="3.40.50.11350">
    <property type="match status" value="1"/>
</dbReference>
<dbReference type="OrthoDB" id="428346at2759"/>
<protein>
    <recommendedName>
        <fullName evidence="4">Peptide-O-fucosyltransferase</fullName>
    </recommendedName>
</protein>
<dbReference type="STRING" id="188477.A0A3S1C0D6"/>